<evidence type="ECO:0000313" key="3">
    <source>
        <dbReference type="Proteomes" id="UP000076154"/>
    </source>
</evidence>
<dbReference type="InParanoid" id="A0A369IZM3"/>
<protein>
    <recommendedName>
        <fullName evidence="4">Fungal-type protein kinase domain-containing protein</fullName>
    </recommendedName>
</protein>
<dbReference type="EMBL" id="LUEZ02000184">
    <property type="protein sequence ID" value="RDB15191.1"/>
    <property type="molecule type" value="Genomic_DNA"/>
</dbReference>
<proteinExistence type="predicted"/>
<sequence length="258" mass="29230">MSSDSNALRTCDALSGDAKSNRNRHPNVLEHGSRTLRQKHIQAVTIISLTLVCKPDLLKTDIYLLQGMWQFSSTRRLKTGGEAQTVQDDLESFVLVVLYMVLRYTNHNKIGDLPTIMAVVFDSYLTWEGGAITGEYGKSQLFRYREFIGRDFRVLGNVPLKCWLKVALTAVKEWHEHLTRVDVGAHADDDAEDEDGSDTDSDSSVAPNENLKKPMFSNHDEFLDFWRRLILRPDWPTEDGAHDRVVDYCRGMVVGASP</sequence>
<evidence type="ECO:0008006" key="4">
    <source>
        <dbReference type="Google" id="ProtNLM"/>
    </source>
</evidence>
<gene>
    <name evidence="2" type="ORF">Hypma_004780</name>
</gene>
<feature type="region of interest" description="Disordered" evidence="1">
    <location>
        <begin position="185"/>
        <end position="213"/>
    </location>
</feature>
<organism evidence="2 3">
    <name type="scientific">Hypsizygus marmoreus</name>
    <name type="common">White beech mushroom</name>
    <name type="synonym">Agaricus marmoreus</name>
    <dbReference type="NCBI Taxonomy" id="39966"/>
    <lineage>
        <taxon>Eukaryota</taxon>
        <taxon>Fungi</taxon>
        <taxon>Dikarya</taxon>
        <taxon>Basidiomycota</taxon>
        <taxon>Agaricomycotina</taxon>
        <taxon>Agaricomycetes</taxon>
        <taxon>Agaricomycetidae</taxon>
        <taxon>Agaricales</taxon>
        <taxon>Tricholomatineae</taxon>
        <taxon>Lyophyllaceae</taxon>
        <taxon>Hypsizygus</taxon>
    </lineage>
</organism>
<accession>A0A369IZM3</accession>
<feature type="region of interest" description="Disordered" evidence="1">
    <location>
        <begin position="1"/>
        <end position="32"/>
    </location>
</feature>
<reference evidence="2" key="1">
    <citation type="submission" date="2018-04" db="EMBL/GenBank/DDBJ databases">
        <title>Whole genome sequencing of Hypsizygus marmoreus.</title>
        <authorList>
            <person name="Choi I.-G."/>
            <person name="Min B."/>
            <person name="Kim J.-G."/>
            <person name="Kim S."/>
            <person name="Oh Y.-L."/>
            <person name="Kong W.-S."/>
            <person name="Park H."/>
            <person name="Jeong J."/>
            <person name="Song E.-S."/>
        </authorList>
    </citation>
    <scope>NUCLEOTIDE SEQUENCE [LARGE SCALE GENOMIC DNA]</scope>
    <source>
        <strain evidence="2">51987-8</strain>
    </source>
</reference>
<dbReference type="Proteomes" id="UP000076154">
    <property type="component" value="Unassembled WGS sequence"/>
</dbReference>
<comment type="caution">
    <text evidence="2">The sequence shown here is derived from an EMBL/GenBank/DDBJ whole genome shotgun (WGS) entry which is preliminary data.</text>
</comment>
<name>A0A369IZM3_HYPMA</name>
<evidence type="ECO:0000256" key="1">
    <source>
        <dbReference type="SAM" id="MobiDB-lite"/>
    </source>
</evidence>
<feature type="compositionally biased region" description="Acidic residues" evidence="1">
    <location>
        <begin position="189"/>
        <end position="201"/>
    </location>
</feature>
<keyword evidence="3" id="KW-1185">Reference proteome</keyword>
<dbReference type="AlphaFoldDB" id="A0A369IZM3"/>
<dbReference type="OrthoDB" id="2747778at2759"/>
<evidence type="ECO:0000313" key="2">
    <source>
        <dbReference type="EMBL" id="RDB15191.1"/>
    </source>
</evidence>